<dbReference type="EMBL" id="FOFA01000001">
    <property type="protein sequence ID" value="SEP83999.1"/>
    <property type="molecule type" value="Genomic_DNA"/>
</dbReference>
<evidence type="ECO:0000256" key="1">
    <source>
        <dbReference type="ARBA" id="ARBA00022553"/>
    </source>
</evidence>
<name>A0A1H9B581_9ACTN</name>
<feature type="compositionally biased region" description="Basic residues" evidence="2">
    <location>
        <begin position="52"/>
        <end position="61"/>
    </location>
</feature>
<dbReference type="Pfam" id="PF00498">
    <property type="entry name" value="FHA"/>
    <property type="match status" value="1"/>
</dbReference>
<dbReference type="STRING" id="1036181.SAMN05421756_101844"/>
<evidence type="ECO:0000256" key="2">
    <source>
        <dbReference type="SAM" id="MobiDB-lite"/>
    </source>
</evidence>
<dbReference type="Gene3D" id="2.60.200.20">
    <property type="match status" value="1"/>
</dbReference>
<proteinExistence type="predicted"/>
<evidence type="ECO:0000259" key="3">
    <source>
        <dbReference type="PROSITE" id="PS50006"/>
    </source>
</evidence>
<dbReference type="SUPFAM" id="SSF49879">
    <property type="entry name" value="SMAD/FHA domain"/>
    <property type="match status" value="1"/>
</dbReference>
<gene>
    <name evidence="4" type="ORF">SAMN05421756_101844</name>
</gene>
<evidence type="ECO:0000313" key="5">
    <source>
        <dbReference type="Proteomes" id="UP000198504"/>
    </source>
</evidence>
<keyword evidence="5" id="KW-1185">Reference proteome</keyword>
<keyword evidence="1" id="KW-0597">Phosphoprotein</keyword>
<evidence type="ECO:0000313" key="4">
    <source>
        <dbReference type="EMBL" id="SEP83999.1"/>
    </source>
</evidence>
<dbReference type="OrthoDB" id="277520at2"/>
<dbReference type="InterPro" id="IPR008984">
    <property type="entry name" value="SMAD_FHA_dom_sf"/>
</dbReference>
<protein>
    <submittedName>
        <fullName evidence="4">Inner membrane component of T3SS domain-containing protein</fullName>
    </submittedName>
</protein>
<accession>A0A1H9B581</accession>
<dbReference type="InterPro" id="IPR050923">
    <property type="entry name" value="Cell_Proc_Reg/RNA_Proc"/>
</dbReference>
<feature type="domain" description="FHA" evidence="3">
    <location>
        <begin position="85"/>
        <end position="134"/>
    </location>
</feature>
<feature type="region of interest" description="Disordered" evidence="2">
    <location>
        <begin position="38"/>
        <end position="62"/>
    </location>
</feature>
<sequence>MSEIAVTVVKVLFLALLWLFILSAVSVVRSDLFGRTVTTDDGPPAIEAPRPPSRKVRRQRGAPRALTITQGPQSGESGEFVDHVILVGRGSDCQLVLDDDYVSTRHARVVDGPDGVYVEDMGSTNGTYVNNQRITSPTAVGFADVVRIGRTILRLVP</sequence>
<reference evidence="5" key="1">
    <citation type="submission" date="2016-10" db="EMBL/GenBank/DDBJ databases">
        <authorList>
            <person name="Varghese N."/>
            <person name="Submissions S."/>
        </authorList>
    </citation>
    <scope>NUCLEOTIDE SEQUENCE [LARGE SCALE GENOMIC DNA]</scope>
    <source>
        <strain evidence="5">CGMCC 4.6856</strain>
    </source>
</reference>
<dbReference type="AlphaFoldDB" id="A0A1H9B581"/>
<dbReference type="RefSeq" id="WP_091177784.1">
    <property type="nucleotide sequence ID" value="NZ_FOFA01000001.1"/>
</dbReference>
<dbReference type="InterPro" id="IPR000253">
    <property type="entry name" value="FHA_dom"/>
</dbReference>
<dbReference type="Proteomes" id="UP000198504">
    <property type="component" value="Unassembled WGS sequence"/>
</dbReference>
<dbReference type="PANTHER" id="PTHR23308">
    <property type="entry name" value="NUCLEAR INHIBITOR OF PROTEIN PHOSPHATASE-1"/>
    <property type="match status" value="1"/>
</dbReference>
<dbReference type="PROSITE" id="PS50006">
    <property type="entry name" value="FHA_DOMAIN"/>
    <property type="match status" value="1"/>
</dbReference>
<organism evidence="4 5">
    <name type="scientific">Microlunatus flavus</name>
    <dbReference type="NCBI Taxonomy" id="1036181"/>
    <lineage>
        <taxon>Bacteria</taxon>
        <taxon>Bacillati</taxon>
        <taxon>Actinomycetota</taxon>
        <taxon>Actinomycetes</taxon>
        <taxon>Propionibacteriales</taxon>
        <taxon>Propionibacteriaceae</taxon>
        <taxon>Microlunatus</taxon>
    </lineage>
</organism>
<dbReference type="SMART" id="SM00240">
    <property type="entry name" value="FHA"/>
    <property type="match status" value="1"/>
</dbReference>
<dbReference type="CDD" id="cd00060">
    <property type="entry name" value="FHA"/>
    <property type="match status" value="1"/>
</dbReference>